<keyword evidence="6" id="KW-0249">Electron transport</keyword>
<keyword evidence="5" id="KW-0574">Periplasm</keyword>
<evidence type="ECO:0000256" key="1">
    <source>
        <dbReference type="ARBA" id="ARBA00004418"/>
    </source>
</evidence>
<feature type="binding site" description="axial binding residue" evidence="9">
    <location>
        <position position="36"/>
    </location>
    <ligand>
        <name>heme c</name>
        <dbReference type="ChEBI" id="CHEBI:61717"/>
        <label>1</label>
    </ligand>
    <ligandPart>
        <name>Fe</name>
        <dbReference type="ChEBI" id="CHEBI:18248"/>
    </ligandPart>
</feature>
<dbReference type="OrthoDB" id="9773456at2"/>
<feature type="binding site" description="covalent" evidence="8">
    <location>
        <position position="135"/>
    </location>
    <ligand>
        <name>heme c</name>
        <dbReference type="ChEBI" id="CHEBI:61717"/>
        <label>2</label>
    </ligand>
</feature>
<dbReference type="PROSITE" id="PS51007">
    <property type="entry name" value="CYTC"/>
    <property type="match status" value="2"/>
</dbReference>
<evidence type="ECO:0000256" key="10">
    <source>
        <dbReference type="SAM" id="SignalP"/>
    </source>
</evidence>
<dbReference type="Gene3D" id="1.10.760.10">
    <property type="entry name" value="Cytochrome c-like domain"/>
    <property type="match status" value="2"/>
</dbReference>
<keyword evidence="3 8" id="KW-0349">Heme</keyword>
<organism evidence="12 13">
    <name type="scientific">Veronia pacifica</name>
    <dbReference type="NCBI Taxonomy" id="1080227"/>
    <lineage>
        <taxon>Bacteria</taxon>
        <taxon>Pseudomonadati</taxon>
        <taxon>Pseudomonadota</taxon>
        <taxon>Gammaproteobacteria</taxon>
        <taxon>Vibrionales</taxon>
        <taxon>Vibrionaceae</taxon>
        <taxon>Veronia</taxon>
    </lineage>
</organism>
<dbReference type="Pfam" id="PF00034">
    <property type="entry name" value="Cytochrom_C"/>
    <property type="match status" value="2"/>
</dbReference>
<accession>A0A1C3EJN6</accession>
<dbReference type="InterPro" id="IPR050597">
    <property type="entry name" value="Cytochrome_c_Oxidase_Subunit"/>
</dbReference>
<dbReference type="STRING" id="1080227.A8L45_10345"/>
<feature type="binding site" description="covalent" evidence="8">
    <location>
        <position position="138"/>
    </location>
    <ligand>
        <name>heme c</name>
        <dbReference type="ChEBI" id="CHEBI:61717"/>
        <label>2</label>
    </ligand>
</feature>
<comment type="subcellular location">
    <subcellularLocation>
        <location evidence="1">Periplasm</location>
    </subcellularLocation>
</comment>
<dbReference type="EMBL" id="LYBM01000016">
    <property type="protein sequence ID" value="ODA33439.1"/>
    <property type="molecule type" value="Genomic_DNA"/>
</dbReference>
<dbReference type="RefSeq" id="WP_068901926.1">
    <property type="nucleotide sequence ID" value="NZ_JBHUIF010000022.1"/>
</dbReference>
<feature type="chain" id="PRO_5008673144" evidence="10">
    <location>
        <begin position="19"/>
        <end position="205"/>
    </location>
</feature>
<dbReference type="PIRSF" id="PIRSF000005">
    <property type="entry name" value="Cytochrome_c4"/>
    <property type="match status" value="1"/>
</dbReference>
<dbReference type="PANTHER" id="PTHR33751">
    <property type="entry name" value="CBB3-TYPE CYTOCHROME C OXIDASE SUBUNIT FIXP"/>
    <property type="match status" value="1"/>
</dbReference>
<evidence type="ECO:0000256" key="5">
    <source>
        <dbReference type="ARBA" id="ARBA00022764"/>
    </source>
</evidence>
<dbReference type="Proteomes" id="UP000094936">
    <property type="component" value="Unassembled WGS sequence"/>
</dbReference>
<dbReference type="InterPro" id="IPR024167">
    <property type="entry name" value="Cytochrome_c4-like"/>
</dbReference>
<keyword evidence="2" id="KW-0813">Transport</keyword>
<evidence type="ECO:0000259" key="11">
    <source>
        <dbReference type="PROSITE" id="PS51007"/>
    </source>
</evidence>
<proteinExistence type="predicted"/>
<feature type="domain" description="Cytochrome c" evidence="11">
    <location>
        <begin position="20"/>
        <end position="105"/>
    </location>
</feature>
<dbReference type="GO" id="GO:0005506">
    <property type="term" value="F:iron ion binding"/>
    <property type="evidence" value="ECO:0007669"/>
    <property type="project" value="InterPro"/>
</dbReference>
<evidence type="ECO:0000313" key="12">
    <source>
        <dbReference type="EMBL" id="ODA33439.1"/>
    </source>
</evidence>
<dbReference type="PRINTS" id="PR00605">
    <property type="entry name" value="CYTCHROMECIC"/>
</dbReference>
<evidence type="ECO:0000256" key="3">
    <source>
        <dbReference type="ARBA" id="ARBA00022617"/>
    </source>
</evidence>
<evidence type="ECO:0000256" key="8">
    <source>
        <dbReference type="PIRSR" id="PIRSR000005-1"/>
    </source>
</evidence>
<reference evidence="12 13" key="1">
    <citation type="submission" date="2016-05" db="EMBL/GenBank/DDBJ databases">
        <title>Genomic Taxonomy of the Vibrionaceae.</title>
        <authorList>
            <person name="Gomez-Gil B."/>
            <person name="Enciso-Ibarra J."/>
        </authorList>
    </citation>
    <scope>NUCLEOTIDE SEQUENCE [LARGE SCALE GENOMIC DNA]</scope>
    <source>
        <strain evidence="12 13">CAIM 1920</strain>
    </source>
</reference>
<dbReference type="SUPFAM" id="SSF46626">
    <property type="entry name" value="Cytochrome c"/>
    <property type="match status" value="2"/>
</dbReference>
<dbReference type="GO" id="GO:0020037">
    <property type="term" value="F:heme binding"/>
    <property type="evidence" value="ECO:0007669"/>
    <property type="project" value="InterPro"/>
</dbReference>
<gene>
    <name evidence="12" type="ORF">A8L45_10345</name>
</gene>
<dbReference type="InterPro" id="IPR036909">
    <property type="entry name" value="Cyt_c-like_dom_sf"/>
</dbReference>
<feature type="domain" description="Cytochrome c" evidence="11">
    <location>
        <begin position="114"/>
        <end position="205"/>
    </location>
</feature>
<feature type="binding site" description="axial binding residue" evidence="9">
    <location>
        <position position="182"/>
    </location>
    <ligand>
        <name>heme c</name>
        <dbReference type="ChEBI" id="CHEBI:61717"/>
        <label>2</label>
    </ligand>
    <ligandPart>
        <name>Fe</name>
        <dbReference type="ChEBI" id="CHEBI:18248"/>
    </ligandPart>
</feature>
<feature type="binding site" description="axial binding residue" evidence="9">
    <location>
        <position position="139"/>
    </location>
    <ligand>
        <name>heme c</name>
        <dbReference type="ChEBI" id="CHEBI:61717"/>
        <label>2</label>
    </ligand>
    <ligandPart>
        <name>Fe</name>
        <dbReference type="ChEBI" id="CHEBI:18248"/>
    </ligandPart>
</feature>
<evidence type="ECO:0000313" key="13">
    <source>
        <dbReference type="Proteomes" id="UP000094936"/>
    </source>
</evidence>
<feature type="binding site" description="axial binding residue" evidence="9">
    <location>
        <position position="82"/>
    </location>
    <ligand>
        <name>heme c</name>
        <dbReference type="ChEBI" id="CHEBI:61717"/>
        <label>1</label>
    </ligand>
    <ligandPart>
        <name>Fe</name>
        <dbReference type="ChEBI" id="CHEBI:18248"/>
    </ligandPart>
</feature>
<sequence>MKKLALILTLFASFSAFAGGDVKAGQAISATCAACHGVDGNSAVAINPKLAGQHPKYLLKQLKEFKSGMTSQGKTGRYNAVMGGMVAALSEKDMEDLAAYFGSQDAIPGTTPESSIAVGQRLYRAGDPSRGIAACIACHGPRGNGTPLSGFPKISGQHADYTKLQLEMFRSGKRNNDMNGMMRSIAMKMTDDEILAISQYLGGLH</sequence>
<comment type="PTM">
    <text evidence="8">Binds 2 heme c groups covalently per subunit.</text>
</comment>
<evidence type="ECO:0000256" key="6">
    <source>
        <dbReference type="ARBA" id="ARBA00022982"/>
    </source>
</evidence>
<dbReference type="PANTHER" id="PTHR33751:SF9">
    <property type="entry name" value="CYTOCHROME C4"/>
    <property type="match status" value="1"/>
</dbReference>
<evidence type="ECO:0000256" key="2">
    <source>
        <dbReference type="ARBA" id="ARBA00022448"/>
    </source>
</evidence>
<keyword evidence="13" id="KW-1185">Reference proteome</keyword>
<evidence type="ECO:0000256" key="4">
    <source>
        <dbReference type="ARBA" id="ARBA00022723"/>
    </source>
</evidence>
<name>A0A1C3EJN6_9GAMM</name>
<comment type="caution">
    <text evidence="12">The sequence shown here is derived from an EMBL/GenBank/DDBJ whole genome shotgun (WGS) entry which is preliminary data.</text>
</comment>
<dbReference type="InterPro" id="IPR009056">
    <property type="entry name" value="Cyt_c-like_dom"/>
</dbReference>
<dbReference type="InterPro" id="IPR008168">
    <property type="entry name" value="Cyt_C_IC"/>
</dbReference>
<evidence type="ECO:0000256" key="9">
    <source>
        <dbReference type="PIRSR" id="PIRSR000005-2"/>
    </source>
</evidence>
<feature type="signal peptide" evidence="10">
    <location>
        <begin position="1"/>
        <end position="18"/>
    </location>
</feature>
<feature type="binding site" description="covalent" evidence="8">
    <location>
        <position position="32"/>
    </location>
    <ligand>
        <name>heme c</name>
        <dbReference type="ChEBI" id="CHEBI:61717"/>
        <label>1</label>
    </ligand>
</feature>
<dbReference type="AlphaFoldDB" id="A0A1C3EJN6"/>
<evidence type="ECO:0000256" key="7">
    <source>
        <dbReference type="ARBA" id="ARBA00023004"/>
    </source>
</evidence>
<dbReference type="GO" id="GO:0042597">
    <property type="term" value="C:periplasmic space"/>
    <property type="evidence" value="ECO:0007669"/>
    <property type="project" value="UniProtKB-SubCell"/>
</dbReference>
<keyword evidence="10" id="KW-0732">Signal</keyword>
<feature type="binding site" description="covalent" evidence="8">
    <location>
        <position position="35"/>
    </location>
    <ligand>
        <name>heme c</name>
        <dbReference type="ChEBI" id="CHEBI:61717"/>
        <label>1</label>
    </ligand>
</feature>
<keyword evidence="4 9" id="KW-0479">Metal-binding</keyword>
<keyword evidence="7 9" id="KW-0408">Iron</keyword>
<dbReference type="GO" id="GO:0009055">
    <property type="term" value="F:electron transfer activity"/>
    <property type="evidence" value="ECO:0007669"/>
    <property type="project" value="InterPro"/>
</dbReference>
<protein>
    <submittedName>
        <fullName evidence="12">Cytochrome C</fullName>
    </submittedName>
</protein>